<proteinExistence type="predicted"/>
<accession>A0A7W0CTQ8</accession>
<reference evidence="2 3" key="1">
    <citation type="submission" date="2020-07" db="EMBL/GenBank/DDBJ databases">
        <title>Genomic Encyclopedia of Type Strains, Phase IV (KMG-IV): sequencing the most valuable type-strain genomes for metagenomic binning, comparative biology and taxonomic classification.</title>
        <authorList>
            <person name="Goeker M."/>
        </authorList>
    </citation>
    <scope>NUCLEOTIDE SEQUENCE [LARGE SCALE GENOMIC DNA]</scope>
    <source>
        <strain evidence="2 3">DSM 45533</strain>
    </source>
</reference>
<organism evidence="2 3">
    <name type="scientific">Nonomuraea soli</name>
    <dbReference type="NCBI Taxonomy" id="1032476"/>
    <lineage>
        <taxon>Bacteria</taxon>
        <taxon>Bacillati</taxon>
        <taxon>Actinomycetota</taxon>
        <taxon>Actinomycetes</taxon>
        <taxon>Streptosporangiales</taxon>
        <taxon>Streptosporangiaceae</taxon>
        <taxon>Nonomuraea</taxon>
    </lineage>
</organism>
<keyword evidence="3" id="KW-1185">Reference proteome</keyword>
<dbReference type="AlphaFoldDB" id="A0A7W0CTQ8"/>
<dbReference type="RefSeq" id="WP_181615891.1">
    <property type="nucleotide sequence ID" value="NZ_BAABAM010000010.1"/>
</dbReference>
<evidence type="ECO:0000313" key="2">
    <source>
        <dbReference type="EMBL" id="MBA2897182.1"/>
    </source>
</evidence>
<name>A0A7W0CTQ8_9ACTN</name>
<evidence type="ECO:0000313" key="3">
    <source>
        <dbReference type="Proteomes" id="UP000530928"/>
    </source>
</evidence>
<comment type="caution">
    <text evidence="2">The sequence shown here is derived from an EMBL/GenBank/DDBJ whole genome shotgun (WGS) entry which is preliminary data.</text>
</comment>
<keyword evidence="1" id="KW-0732">Signal</keyword>
<evidence type="ECO:0008006" key="4">
    <source>
        <dbReference type="Google" id="ProtNLM"/>
    </source>
</evidence>
<feature type="signal peptide" evidence="1">
    <location>
        <begin position="1"/>
        <end position="27"/>
    </location>
</feature>
<feature type="chain" id="PRO_5031009321" description="Lactococcin 972 family bacteriocin" evidence="1">
    <location>
        <begin position="28"/>
        <end position="134"/>
    </location>
</feature>
<protein>
    <recommendedName>
        <fullName evidence="4">Lactococcin 972 family bacteriocin</fullName>
    </recommendedName>
</protein>
<dbReference type="EMBL" id="JACDUR010000010">
    <property type="protein sequence ID" value="MBA2897182.1"/>
    <property type="molecule type" value="Genomic_DNA"/>
</dbReference>
<gene>
    <name evidence="2" type="ORF">HNR30_008578</name>
</gene>
<dbReference type="Proteomes" id="UP000530928">
    <property type="component" value="Unassembled WGS sequence"/>
</dbReference>
<evidence type="ECO:0000256" key="1">
    <source>
        <dbReference type="SAM" id="SignalP"/>
    </source>
</evidence>
<sequence>MRKILAAAALTGSIALTGMAVAPAAQAATAAPASSTGSWGKYFSSDGKAYTFGNTFKSSGVVHTYWYGVDKKFGKKGYVWFWYYKNGHWFKKLYSWDGKTGKQHWSGHGIKKIYTYTCWGGSHSNCGGKHWIYK</sequence>